<dbReference type="GO" id="GO:0005634">
    <property type="term" value="C:nucleus"/>
    <property type="evidence" value="ECO:0007669"/>
    <property type="project" value="UniProtKB-SubCell"/>
</dbReference>
<keyword evidence="14" id="KW-1185">Reference proteome</keyword>
<dbReference type="SUPFAM" id="SSF46689">
    <property type="entry name" value="Homeodomain-like"/>
    <property type="match status" value="1"/>
</dbReference>
<evidence type="ECO:0000256" key="5">
    <source>
        <dbReference type="ARBA" id="ARBA00023163"/>
    </source>
</evidence>
<keyword evidence="4 8" id="KW-0371">Homeobox</keyword>
<reference evidence="13" key="1">
    <citation type="submission" date="2022-02" db="EMBL/GenBank/DDBJ databases">
        <authorList>
            <person name="Henning P.M."/>
            <person name="McCubbin A.G."/>
            <person name="Shore J.S."/>
        </authorList>
    </citation>
    <scope>NUCLEOTIDE SEQUENCE</scope>
    <source>
        <strain evidence="13">F60SS</strain>
        <tissue evidence="13">Leaves</tissue>
    </source>
</reference>
<dbReference type="InterPro" id="IPR017970">
    <property type="entry name" value="Homeobox_CS"/>
</dbReference>
<dbReference type="OrthoDB" id="6159439at2759"/>
<evidence type="ECO:0000313" key="14">
    <source>
        <dbReference type="Proteomes" id="UP001141552"/>
    </source>
</evidence>
<dbReference type="Pfam" id="PF00646">
    <property type="entry name" value="F-box"/>
    <property type="match status" value="1"/>
</dbReference>
<dbReference type="CDD" id="cd00086">
    <property type="entry name" value="homeodomain"/>
    <property type="match status" value="1"/>
</dbReference>
<accession>A0A9Q0FFR4</accession>
<evidence type="ECO:0000256" key="10">
    <source>
        <dbReference type="RuleBase" id="RU369038"/>
    </source>
</evidence>
<comment type="function">
    <text evidence="10">Transcription factor.</text>
</comment>
<dbReference type="PROSITE" id="PS50071">
    <property type="entry name" value="HOMEOBOX_2"/>
    <property type="match status" value="1"/>
</dbReference>
<dbReference type="GO" id="GO:0045893">
    <property type="term" value="P:positive regulation of DNA-templated transcription"/>
    <property type="evidence" value="ECO:0007669"/>
    <property type="project" value="TreeGrafter"/>
</dbReference>
<keyword evidence="6 8" id="KW-0539">Nucleus</keyword>
<dbReference type="InterPro" id="IPR045224">
    <property type="entry name" value="HDZip_class_I_plant"/>
</dbReference>
<dbReference type="PANTHER" id="PTHR24326:SF622">
    <property type="entry name" value="HOMEOBOX-LEUCINE ZIPPER PROTEIN"/>
    <property type="match status" value="1"/>
</dbReference>
<evidence type="ECO:0000256" key="9">
    <source>
        <dbReference type="RuleBase" id="RU000682"/>
    </source>
</evidence>
<dbReference type="Gene3D" id="1.10.10.60">
    <property type="entry name" value="Homeodomain-like"/>
    <property type="match status" value="1"/>
</dbReference>
<comment type="caution">
    <text evidence="13">The sequence shown here is derived from an EMBL/GenBank/DDBJ whole genome shotgun (WGS) entry which is preliminary data.</text>
</comment>
<dbReference type="InterPro" id="IPR056592">
    <property type="entry name" value="Beta-prop_At3g26010-like"/>
</dbReference>
<dbReference type="EMBL" id="JAKUCV010005575">
    <property type="protein sequence ID" value="KAJ4830644.1"/>
    <property type="molecule type" value="Genomic_DNA"/>
</dbReference>
<dbReference type="PANTHER" id="PTHR24326">
    <property type="entry name" value="HOMEOBOX-LEUCINE ZIPPER PROTEIN"/>
    <property type="match status" value="1"/>
</dbReference>
<dbReference type="Pfam" id="PF00046">
    <property type="entry name" value="Homeodomain"/>
    <property type="match status" value="1"/>
</dbReference>
<evidence type="ECO:0000256" key="1">
    <source>
        <dbReference type="ARBA" id="ARBA00004123"/>
    </source>
</evidence>
<keyword evidence="2 10" id="KW-0805">Transcription regulation</keyword>
<evidence type="ECO:0000256" key="6">
    <source>
        <dbReference type="ARBA" id="ARBA00023242"/>
    </source>
</evidence>
<dbReference type="GO" id="GO:0000981">
    <property type="term" value="F:DNA-binding transcription factor activity, RNA polymerase II-specific"/>
    <property type="evidence" value="ECO:0007669"/>
    <property type="project" value="UniProtKB-UniRule"/>
</dbReference>
<reference evidence="13" key="2">
    <citation type="journal article" date="2023" name="Plants (Basel)">
        <title>Annotation of the Turnera subulata (Passifloraceae) Draft Genome Reveals the S-Locus Evolved after the Divergence of Turneroideae from Passifloroideae in a Stepwise Manner.</title>
        <authorList>
            <person name="Henning P.M."/>
            <person name="Roalson E.H."/>
            <person name="Mir W."/>
            <person name="McCubbin A.G."/>
            <person name="Shore J.S."/>
        </authorList>
    </citation>
    <scope>NUCLEOTIDE SEQUENCE</scope>
    <source>
        <strain evidence="13">F60SS</strain>
    </source>
</reference>
<dbReference type="SMART" id="SM00256">
    <property type="entry name" value="FBOX"/>
    <property type="match status" value="1"/>
</dbReference>
<evidence type="ECO:0000256" key="2">
    <source>
        <dbReference type="ARBA" id="ARBA00023015"/>
    </source>
</evidence>
<evidence type="ECO:0000256" key="4">
    <source>
        <dbReference type="ARBA" id="ARBA00023155"/>
    </source>
</evidence>
<evidence type="ECO:0000256" key="11">
    <source>
        <dbReference type="SAM" id="Coils"/>
    </source>
</evidence>
<evidence type="ECO:0000256" key="3">
    <source>
        <dbReference type="ARBA" id="ARBA00023125"/>
    </source>
</evidence>
<protein>
    <recommendedName>
        <fullName evidence="10">Homeobox-leucine zipper protein</fullName>
    </recommendedName>
    <alternativeName>
        <fullName evidence="10">HD-ZIP protein</fullName>
    </alternativeName>
    <alternativeName>
        <fullName evidence="10">Homeodomain transcription factor</fullName>
    </alternativeName>
</protein>
<name>A0A9Q0FFR4_9ROSI</name>
<gene>
    <name evidence="13" type="ORF">Tsubulata_048163</name>
</gene>
<keyword evidence="3 8" id="KW-0238">DNA-binding</keyword>
<evidence type="ECO:0000256" key="8">
    <source>
        <dbReference type="PROSITE-ProRule" id="PRU00108"/>
    </source>
</evidence>
<evidence type="ECO:0000313" key="13">
    <source>
        <dbReference type="EMBL" id="KAJ4830644.1"/>
    </source>
</evidence>
<keyword evidence="11" id="KW-0175">Coiled coil</keyword>
<dbReference type="InterPro" id="IPR001810">
    <property type="entry name" value="F-box_dom"/>
</dbReference>
<proteinExistence type="inferred from homology"/>
<dbReference type="SMART" id="SM00389">
    <property type="entry name" value="HOX"/>
    <property type="match status" value="1"/>
</dbReference>
<dbReference type="Gene3D" id="1.20.1280.50">
    <property type="match status" value="1"/>
</dbReference>
<dbReference type="InterPro" id="IPR009057">
    <property type="entry name" value="Homeodomain-like_sf"/>
</dbReference>
<dbReference type="AlphaFoldDB" id="A0A9Q0FFR4"/>
<evidence type="ECO:0000259" key="12">
    <source>
        <dbReference type="PROSITE" id="PS50071"/>
    </source>
</evidence>
<dbReference type="PROSITE" id="PS00027">
    <property type="entry name" value="HOMEOBOX_1"/>
    <property type="match status" value="1"/>
</dbReference>
<organism evidence="13 14">
    <name type="scientific">Turnera subulata</name>
    <dbReference type="NCBI Taxonomy" id="218843"/>
    <lineage>
        <taxon>Eukaryota</taxon>
        <taxon>Viridiplantae</taxon>
        <taxon>Streptophyta</taxon>
        <taxon>Embryophyta</taxon>
        <taxon>Tracheophyta</taxon>
        <taxon>Spermatophyta</taxon>
        <taxon>Magnoliopsida</taxon>
        <taxon>eudicotyledons</taxon>
        <taxon>Gunneridae</taxon>
        <taxon>Pentapetalae</taxon>
        <taxon>rosids</taxon>
        <taxon>fabids</taxon>
        <taxon>Malpighiales</taxon>
        <taxon>Passifloraceae</taxon>
        <taxon>Turnera</taxon>
    </lineage>
</organism>
<dbReference type="Pfam" id="PF24750">
    <property type="entry name" value="b-prop_At3g26010-like"/>
    <property type="match status" value="1"/>
</dbReference>
<dbReference type="InterPro" id="IPR036047">
    <property type="entry name" value="F-box-like_dom_sf"/>
</dbReference>
<comment type="subcellular location">
    <subcellularLocation>
        <location evidence="1 8 9">Nucleus</location>
    </subcellularLocation>
</comment>
<feature type="domain" description="Homeobox" evidence="12">
    <location>
        <begin position="233"/>
        <end position="293"/>
    </location>
</feature>
<keyword evidence="5 10" id="KW-0804">Transcription</keyword>
<dbReference type="GO" id="GO:0043565">
    <property type="term" value="F:sequence-specific DNA binding"/>
    <property type="evidence" value="ECO:0007669"/>
    <property type="project" value="TreeGrafter"/>
</dbReference>
<dbReference type="Proteomes" id="UP001141552">
    <property type="component" value="Unassembled WGS sequence"/>
</dbReference>
<evidence type="ECO:0000256" key="7">
    <source>
        <dbReference type="ARBA" id="ARBA00025748"/>
    </source>
</evidence>
<feature type="DNA-binding region" description="Homeobox" evidence="8">
    <location>
        <begin position="235"/>
        <end position="294"/>
    </location>
</feature>
<comment type="similarity">
    <text evidence="7 10">Belongs to the HD-ZIP homeobox family. Class I subfamily.</text>
</comment>
<dbReference type="InterPro" id="IPR001356">
    <property type="entry name" value="HD"/>
</dbReference>
<dbReference type="SUPFAM" id="SSF81383">
    <property type="entry name" value="F-box domain"/>
    <property type="match status" value="1"/>
</dbReference>
<sequence>MNTFLRLLQNQHKRHKKKKHRRYKEKACSFSFLDDLLGDELLEQILCRLDFKTIHQCRSVCKRWLSLISSPEFIDRYVGFQQSLTPISSRFYLAFDLEKSPWTRRPSYRIGIGKTALDFRFVFKPKPPPHRSKDSFFELVGSWNGLLLLVAKFQNSCHRRRYYVCNPITKDWVALPPAPLSWQYGQAAAFIDDEESITTTEEGGRRGFKVVVVGNNFDGAHDMSIFTSSTGKYPSVPSKKRLAKDQLRLLETSFNTNQKLTTEVKFELARELGLPPRQVAIWYQNRRARRKADTMEDDYKKIQMDLGDVLAGNIRLDKEVGKLRKELNEAQQLLLASTSTATTFPSATAPCNDHPTSNTPGNIICNWEMPLCSFRNQHTAMVFSVDH</sequence>
<feature type="coiled-coil region" evidence="11">
    <location>
        <begin position="285"/>
        <end position="333"/>
    </location>
</feature>